<dbReference type="Pfam" id="PF03923">
    <property type="entry name" value="Lipoprotein_16"/>
    <property type="match status" value="1"/>
</dbReference>
<keyword evidence="2" id="KW-0449">Lipoprotein</keyword>
<dbReference type="OrthoDB" id="5900953at2"/>
<dbReference type="EMBL" id="BBMR01000013">
    <property type="protein sequence ID" value="GAL22425.1"/>
    <property type="molecule type" value="Genomic_DNA"/>
</dbReference>
<dbReference type="AlphaFoldDB" id="A0A090S3Y9"/>
<accession>A0A090S3Y9</accession>
<name>A0A090S3Y9_9VIBR</name>
<dbReference type="PROSITE" id="PS51257">
    <property type="entry name" value="PROKAR_LIPOPROTEIN"/>
    <property type="match status" value="1"/>
</dbReference>
<dbReference type="Proteomes" id="UP000029228">
    <property type="component" value="Unassembled WGS sequence"/>
</dbReference>
<dbReference type="InterPro" id="IPR005619">
    <property type="entry name" value="Uncharacterised_YajG"/>
</dbReference>
<organism evidence="2 3">
    <name type="scientific">Vibrio maritimus</name>
    <dbReference type="NCBI Taxonomy" id="990268"/>
    <lineage>
        <taxon>Bacteria</taxon>
        <taxon>Pseudomonadati</taxon>
        <taxon>Pseudomonadota</taxon>
        <taxon>Gammaproteobacteria</taxon>
        <taxon>Vibrionales</taxon>
        <taxon>Vibrionaceae</taxon>
        <taxon>Vibrio</taxon>
    </lineage>
</organism>
<reference evidence="2 3" key="1">
    <citation type="submission" date="2014-09" db="EMBL/GenBank/DDBJ databases">
        <title>Vibrio maritimus JCM 19235. (C45) whole genome shotgun sequence.</title>
        <authorList>
            <person name="Sawabe T."/>
            <person name="Meirelles P."/>
            <person name="Nakanishi M."/>
            <person name="Sayaka M."/>
            <person name="Hattori M."/>
            <person name="Ohkuma M."/>
        </authorList>
    </citation>
    <scope>NUCLEOTIDE SEQUENCE [LARGE SCALE GENOMIC DNA]</scope>
    <source>
        <strain evidence="3">JCM19235</strain>
    </source>
</reference>
<sequence>MKKLVLAASVVLLAACASPQQEQVNFAPKATTSAAKVVENKSMSLSSKDVRTAQYVALLDNGRSNITPVHTRQNLRIGIENALVNQFSSQGFQVTVNSENSLNVEVQEALVSVKHTVMENDMTANVVLELTAENAKGKLVKTYTGTASRSGLMSASNDDIETVLNDTVNLVLKEIANDKELQDYMKERF</sequence>
<proteinExistence type="predicted"/>
<feature type="chain" id="PRO_5001863485" evidence="1">
    <location>
        <begin position="23"/>
        <end position="189"/>
    </location>
</feature>
<protein>
    <submittedName>
        <fullName evidence="2">Hypothetical lipoprotein YajG</fullName>
    </submittedName>
</protein>
<evidence type="ECO:0000313" key="3">
    <source>
        <dbReference type="Proteomes" id="UP000029228"/>
    </source>
</evidence>
<dbReference type="STRING" id="990268.JCM19235_3941"/>
<evidence type="ECO:0000313" key="2">
    <source>
        <dbReference type="EMBL" id="GAL22425.1"/>
    </source>
</evidence>
<gene>
    <name evidence="2" type="ORF">JCM19235_3941</name>
</gene>
<keyword evidence="1" id="KW-0732">Signal</keyword>
<comment type="caution">
    <text evidence="2">The sequence shown here is derived from an EMBL/GenBank/DDBJ whole genome shotgun (WGS) entry which is preliminary data.</text>
</comment>
<evidence type="ECO:0000256" key="1">
    <source>
        <dbReference type="SAM" id="SignalP"/>
    </source>
</evidence>
<feature type="signal peptide" evidence="1">
    <location>
        <begin position="1"/>
        <end position="22"/>
    </location>
</feature>
<keyword evidence="3" id="KW-1185">Reference proteome</keyword>